<name>A0ABQ9FVK2_TEGGR</name>
<dbReference type="EMBL" id="JARBDR010000107">
    <property type="protein sequence ID" value="KAJ8321264.1"/>
    <property type="molecule type" value="Genomic_DNA"/>
</dbReference>
<gene>
    <name evidence="1" type="ORF">KUTeg_001122</name>
</gene>
<accession>A0ABQ9FVK2</accession>
<protein>
    <submittedName>
        <fullName evidence="1">Uncharacterized protein</fullName>
    </submittedName>
</protein>
<dbReference type="Proteomes" id="UP001217089">
    <property type="component" value="Unassembled WGS sequence"/>
</dbReference>
<evidence type="ECO:0000313" key="1">
    <source>
        <dbReference type="EMBL" id="KAJ8321264.1"/>
    </source>
</evidence>
<evidence type="ECO:0000313" key="2">
    <source>
        <dbReference type="Proteomes" id="UP001217089"/>
    </source>
</evidence>
<comment type="caution">
    <text evidence="1">The sequence shown here is derived from an EMBL/GenBank/DDBJ whole genome shotgun (WGS) entry which is preliminary data.</text>
</comment>
<organism evidence="1 2">
    <name type="scientific">Tegillarca granosa</name>
    <name type="common">Malaysian cockle</name>
    <name type="synonym">Anadara granosa</name>
    <dbReference type="NCBI Taxonomy" id="220873"/>
    <lineage>
        <taxon>Eukaryota</taxon>
        <taxon>Metazoa</taxon>
        <taxon>Spiralia</taxon>
        <taxon>Lophotrochozoa</taxon>
        <taxon>Mollusca</taxon>
        <taxon>Bivalvia</taxon>
        <taxon>Autobranchia</taxon>
        <taxon>Pteriomorphia</taxon>
        <taxon>Arcoida</taxon>
        <taxon>Arcoidea</taxon>
        <taxon>Arcidae</taxon>
        <taxon>Tegillarca</taxon>
    </lineage>
</organism>
<reference evidence="1 2" key="1">
    <citation type="submission" date="2022-12" db="EMBL/GenBank/DDBJ databases">
        <title>Chromosome-level genome of Tegillarca granosa.</title>
        <authorList>
            <person name="Kim J."/>
        </authorList>
    </citation>
    <scope>NUCLEOTIDE SEQUENCE [LARGE SCALE GENOMIC DNA]</scope>
    <source>
        <strain evidence="1">Teg-2019</strain>
        <tissue evidence="1">Adductor muscle</tissue>
    </source>
</reference>
<keyword evidence="2" id="KW-1185">Reference proteome</keyword>
<proteinExistence type="predicted"/>
<sequence length="140" mass="15670">MDVLKHAEIVRDLASRRPGDSWLIYDKQVRMDRQARGTPWGSIHMKYLVMAVTPIQNKEHFNSVKFQFPMDSASVTKNVAPDSLFVCQYKHFCCQCKRKHPLVHCPSTNVAPGTSSSNQYGQATVNTSGATFAAVSNKHS</sequence>